<feature type="transmembrane region" description="Helical" evidence="7">
    <location>
        <begin position="280"/>
        <end position="299"/>
    </location>
</feature>
<dbReference type="GO" id="GO:0016413">
    <property type="term" value="F:O-acetyltransferase activity"/>
    <property type="evidence" value="ECO:0007669"/>
    <property type="project" value="TreeGrafter"/>
</dbReference>
<keyword evidence="3" id="KW-1003">Cell membrane</keyword>
<dbReference type="PANTHER" id="PTHR40074">
    <property type="entry name" value="O-ACETYLTRANSFERASE WECH"/>
    <property type="match status" value="1"/>
</dbReference>
<dbReference type="Pfam" id="PF01757">
    <property type="entry name" value="Acyl_transf_3"/>
    <property type="match status" value="1"/>
</dbReference>
<evidence type="ECO:0000256" key="6">
    <source>
        <dbReference type="ARBA" id="ARBA00023136"/>
    </source>
</evidence>
<keyword evidence="6 7" id="KW-0472">Membrane</keyword>
<evidence type="ECO:0000256" key="7">
    <source>
        <dbReference type="SAM" id="Phobius"/>
    </source>
</evidence>
<feature type="transmembrane region" description="Helical" evidence="7">
    <location>
        <begin position="333"/>
        <end position="352"/>
    </location>
</feature>
<gene>
    <name evidence="9" type="ORF">ENR64_06855</name>
</gene>
<feature type="transmembrane region" description="Helical" evidence="7">
    <location>
        <begin position="209"/>
        <end position="230"/>
    </location>
</feature>
<keyword evidence="9" id="KW-0012">Acyltransferase</keyword>
<dbReference type="InterPro" id="IPR002656">
    <property type="entry name" value="Acyl_transf_3_dom"/>
</dbReference>
<keyword evidence="9" id="KW-0808">Transferase</keyword>
<feature type="transmembrane region" description="Helical" evidence="7">
    <location>
        <begin position="86"/>
        <end position="106"/>
    </location>
</feature>
<dbReference type="AlphaFoldDB" id="A0A7C3PMC6"/>
<comment type="similarity">
    <text evidence="2">Belongs to the acyltransferase 3 family.</text>
</comment>
<evidence type="ECO:0000256" key="1">
    <source>
        <dbReference type="ARBA" id="ARBA00004651"/>
    </source>
</evidence>
<evidence type="ECO:0000256" key="3">
    <source>
        <dbReference type="ARBA" id="ARBA00022475"/>
    </source>
</evidence>
<accession>A0A7C3PMC6</accession>
<feature type="transmembrane region" description="Helical" evidence="7">
    <location>
        <begin position="126"/>
        <end position="144"/>
    </location>
</feature>
<feature type="domain" description="Acyltransferase 3" evidence="8">
    <location>
        <begin position="25"/>
        <end position="382"/>
    </location>
</feature>
<dbReference type="EMBL" id="DSRU01000083">
    <property type="protein sequence ID" value="HFM97477.1"/>
    <property type="molecule type" value="Genomic_DNA"/>
</dbReference>
<comment type="subcellular location">
    <subcellularLocation>
        <location evidence="1">Cell membrane</location>
        <topology evidence="1">Multi-pass membrane protein</topology>
    </subcellularLocation>
</comment>
<sequence length="414" mass="47085">MVQLLTSTVSKKTANPKELKPKRLVWLEGIRFMAAVMILLYHAQVYFGKYEFTPQPTGLSDNLQQLFAIATPSQIPLPMQILTAPLWFGFQFLDVFILISGFSLILSLKGQAINTIQFFKRRLLRLLFPFWTVAWLSYPLLWLIGTLTNSYKPDAWHSFAGLTFPLTADYRGDLLLSTSGPWWFIPLVISFTLVSPVLLNLLQRWGLRNLLLFSILLTIAYRALAVYLLGGHPTYIVIDTPADEEPFQMFLSKLSTFVVGMAIAIDYQKGRGPIFWSQRRAILIGSLLYAVGFICQFYRAGWVVVDLLIPLGLTLLSMVLTRSLSRISSLQSWMIRLGACSYSYFLIHNFVVDRILNLVVKENLVGYLLSLPLMVGLTLLFAFGVNAIQPVLQQLVLNIWKFIDSIFCRSYQAE</sequence>
<proteinExistence type="inferred from homology"/>
<organism evidence="9">
    <name type="scientific">Oscillatoriales cyanobacterium SpSt-418</name>
    <dbReference type="NCBI Taxonomy" id="2282169"/>
    <lineage>
        <taxon>Bacteria</taxon>
        <taxon>Bacillati</taxon>
        <taxon>Cyanobacteriota</taxon>
        <taxon>Cyanophyceae</taxon>
        <taxon>Oscillatoriophycideae</taxon>
        <taxon>Oscillatoriales</taxon>
    </lineage>
</organism>
<feature type="transmembrane region" description="Helical" evidence="7">
    <location>
        <begin position="364"/>
        <end position="385"/>
    </location>
</feature>
<evidence type="ECO:0000313" key="9">
    <source>
        <dbReference type="EMBL" id="HFM97477.1"/>
    </source>
</evidence>
<evidence type="ECO:0000256" key="2">
    <source>
        <dbReference type="ARBA" id="ARBA00007400"/>
    </source>
</evidence>
<reference evidence="9" key="1">
    <citation type="journal article" date="2020" name="mSystems">
        <title>Genome- and Community-Level Interaction Insights into Carbon Utilization and Element Cycling Functions of Hydrothermarchaeota in Hydrothermal Sediment.</title>
        <authorList>
            <person name="Zhou Z."/>
            <person name="Liu Y."/>
            <person name="Xu W."/>
            <person name="Pan J."/>
            <person name="Luo Z.H."/>
            <person name="Li M."/>
        </authorList>
    </citation>
    <scope>NUCLEOTIDE SEQUENCE [LARGE SCALE GENOMIC DNA]</scope>
    <source>
        <strain evidence="9">SpSt-418</strain>
    </source>
</reference>
<evidence type="ECO:0000259" key="8">
    <source>
        <dbReference type="Pfam" id="PF01757"/>
    </source>
</evidence>
<dbReference type="GO" id="GO:0009246">
    <property type="term" value="P:enterobacterial common antigen biosynthetic process"/>
    <property type="evidence" value="ECO:0007669"/>
    <property type="project" value="TreeGrafter"/>
</dbReference>
<feature type="transmembrane region" description="Helical" evidence="7">
    <location>
        <begin position="182"/>
        <end position="202"/>
    </location>
</feature>
<comment type="caution">
    <text evidence="9">The sequence shown here is derived from an EMBL/GenBank/DDBJ whole genome shotgun (WGS) entry which is preliminary data.</text>
</comment>
<name>A0A7C3PMC6_9CYAN</name>
<protein>
    <submittedName>
        <fullName evidence="9">Acyltransferase</fullName>
    </submittedName>
</protein>
<keyword evidence="4 7" id="KW-0812">Transmembrane</keyword>
<feature type="transmembrane region" description="Helical" evidence="7">
    <location>
        <begin position="24"/>
        <end position="43"/>
    </location>
</feature>
<feature type="transmembrane region" description="Helical" evidence="7">
    <location>
        <begin position="250"/>
        <end position="268"/>
    </location>
</feature>
<dbReference type="PANTHER" id="PTHR40074:SF2">
    <property type="entry name" value="O-ACETYLTRANSFERASE WECH"/>
    <property type="match status" value="1"/>
</dbReference>
<evidence type="ECO:0000256" key="5">
    <source>
        <dbReference type="ARBA" id="ARBA00022989"/>
    </source>
</evidence>
<keyword evidence="5 7" id="KW-1133">Transmembrane helix</keyword>
<evidence type="ECO:0000256" key="4">
    <source>
        <dbReference type="ARBA" id="ARBA00022692"/>
    </source>
</evidence>
<dbReference type="GO" id="GO:0005886">
    <property type="term" value="C:plasma membrane"/>
    <property type="evidence" value="ECO:0007669"/>
    <property type="project" value="UniProtKB-SubCell"/>
</dbReference>